<evidence type="ECO:0000256" key="1">
    <source>
        <dbReference type="ARBA" id="ARBA00004394"/>
    </source>
</evidence>
<dbReference type="GO" id="GO:0031985">
    <property type="term" value="C:Golgi cisterna"/>
    <property type="evidence" value="ECO:0007669"/>
    <property type="project" value="TreeGrafter"/>
</dbReference>
<dbReference type="Proteomes" id="UP000701853">
    <property type="component" value="Chromosome 12"/>
</dbReference>
<proteinExistence type="predicted"/>
<organism evidence="10 11">
    <name type="scientific">Gossypium anomalum</name>
    <dbReference type="NCBI Taxonomy" id="47600"/>
    <lineage>
        <taxon>Eukaryota</taxon>
        <taxon>Viridiplantae</taxon>
        <taxon>Streptophyta</taxon>
        <taxon>Embryophyta</taxon>
        <taxon>Tracheophyta</taxon>
        <taxon>Spermatophyta</taxon>
        <taxon>Magnoliopsida</taxon>
        <taxon>eudicotyledons</taxon>
        <taxon>Gunneridae</taxon>
        <taxon>Pentapetalae</taxon>
        <taxon>rosids</taxon>
        <taxon>malvids</taxon>
        <taxon>Malvales</taxon>
        <taxon>Malvaceae</taxon>
        <taxon>Malvoideae</taxon>
        <taxon>Gossypium</taxon>
    </lineage>
</organism>
<evidence type="ECO:0000256" key="4">
    <source>
        <dbReference type="ARBA" id="ARBA00023034"/>
    </source>
</evidence>
<keyword evidence="2 9" id="KW-0812">Transmembrane</keyword>
<feature type="compositionally biased region" description="Low complexity" evidence="8">
    <location>
        <begin position="199"/>
        <end position="209"/>
    </location>
</feature>
<evidence type="ECO:0000256" key="3">
    <source>
        <dbReference type="ARBA" id="ARBA00022989"/>
    </source>
</evidence>
<keyword evidence="6 9" id="KW-0472">Membrane</keyword>
<accession>A0A8J5YDV2</accession>
<name>A0A8J5YDV2_9ROSI</name>
<gene>
    <name evidence="10" type="ORF">CXB51_033138</name>
</gene>
<dbReference type="GO" id="GO:0000139">
    <property type="term" value="C:Golgi membrane"/>
    <property type="evidence" value="ECO:0007669"/>
    <property type="project" value="UniProtKB-SubCell"/>
</dbReference>
<dbReference type="AlphaFoldDB" id="A0A8J5YDV2"/>
<feature type="compositionally biased region" description="Polar residues" evidence="8">
    <location>
        <begin position="101"/>
        <end position="137"/>
    </location>
</feature>
<dbReference type="Pfam" id="PF09787">
    <property type="entry name" value="Golgin_A5"/>
    <property type="match status" value="1"/>
</dbReference>
<dbReference type="OrthoDB" id="248903at2759"/>
<dbReference type="GO" id="GO:0000301">
    <property type="term" value="P:retrograde transport, vesicle recycling within Golgi"/>
    <property type="evidence" value="ECO:0007669"/>
    <property type="project" value="TreeGrafter"/>
</dbReference>
<feature type="coiled-coil region" evidence="7">
    <location>
        <begin position="522"/>
        <end position="577"/>
    </location>
</feature>
<dbReference type="InterPro" id="IPR019177">
    <property type="entry name" value="Golgin_subfamily_A_member_5"/>
</dbReference>
<keyword evidence="11" id="KW-1185">Reference proteome</keyword>
<evidence type="ECO:0008006" key="12">
    <source>
        <dbReference type="Google" id="ProtNLM"/>
    </source>
</evidence>
<feature type="compositionally biased region" description="Basic and acidic residues" evidence="8">
    <location>
        <begin position="162"/>
        <end position="171"/>
    </location>
</feature>
<keyword evidence="3 9" id="KW-1133">Transmembrane helix</keyword>
<comment type="caution">
    <text evidence="10">The sequence shown here is derived from an EMBL/GenBank/DDBJ whole genome shotgun (WGS) entry which is preliminary data.</text>
</comment>
<dbReference type="PANTHER" id="PTHR13815:SF5">
    <property type="entry name" value="GOLGIN CANDIDATE 2"/>
    <property type="match status" value="1"/>
</dbReference>
<protein>
    <recommendedName>
        <fullName evidence="12">Golgin candidate 2</fullName>
    </recommendedName>
</protein>
<keyword evidence="4" id="KW-0333">Golgi apparatus</keyword>
<evidence type="ECO:0000256" key="7">
    <source>
        <dbReference type="SAM" id="Coils"/>
    </source>
</evidence>
<reference evidence="10 11" key="1">
    <citation type="journal article" date="2021" name="bioRxiv">
        <title>The Gossypium anomalum genome as a resource for cotton improvement and evolutionary analysis of hybrid incompatibility.</title>
        <authorList>
            <person name="Grover C.E."/>
            <person name="Yuan D."/>
            <person name="Arick M.A."/>
            <person name="Miller E.R."/>
            <person name="Hu G."/>
            <person name="Peterson D.G."/>
            <person name="Wendel J.F."/>
            <person name="Udall J.A."/>
        </authorList>
    </citation>
    <scope>NUCLEOTIDE SEQUENCE [LARGE SCALE GENOMIC DNA]</scope>
    <source>
        <strain evidence="10">JFW-Udall</strain>
        <tissue evidence="10">Leaf</tissue>
    </source>
</reference>
<evidence type="ECO:0000256" key="9">
    <source>
        <dbReference type="SAM" id="Phobius"/>
    </source>
</evidence>
<evidence type="ECO:0000313" key="10">
    <source>
        <dbReference type="EMBL" id="KAG8476205.1"/>
    </source>
</evidence>
<dbReference type="GO" id="GO:0007030">
    <property type="term" value="P:Golgi organization"/>
    <property type="evidence" value="ECO:0007669"/>
    <property type="project" value="InterPro"/>
</dbReference>
<feature type="region of interest" description="Disordered" evidence="8">
    <location>
        <begin position="26"/>
        <end position="214"/>
    </location>
</feature>
<evidence type="ECO:0000256" key="5">
    <source>
        <dbReference type="ARBA" id="ARBA00023054"/>
    </source>
</evidence>
<dbReference type="PANTHER" id="PTHR13815">
    <property type="entry name" value="GOLGIN-84"/>
    <property type="match status" value="1"/>
</dbReference>
<evidence type="ECO:0000313" key="11">
    <source>
        <dbReference type="Proteomes" id="UP000701853"/>
    </source>
</evidence>
<evidence type="ECO:0000256" key="6">
    <source>
        <dbReference type="ARBA" id="ARBA00023136"/>
    </source>
</evidence>
<comment type="subcellular location">
    <subcellularLocation>
        <location evidence="1">Golgi apparatus membrane</location>
    </subcellularLocation>
</comment>
<feature type="region of interest" description="Disordered" evidence="8">
    <location>
        <begin position="264"/>
        <end position="355"/>
    </location>
</feature>
<feature type="compositionally biased region" description="Low complexity" evidence="8">
    <location>
        <begin position="297"/>
        <end position="316"/>
    </location>
</feature>
<keyword evidence="5 7" id="KW-0175">Coiled coil</keyword>
<dbReference type="EMBL" id="JAHUZN010000012">
    <property type="protein sequence ID" value="KAG8476205.1"/>
    <property type="molecule type" value="Genomic_DNA"/>
</dbReference>
<evidence type="ECO:0000256" key="8">
    <source>
        <dbReference type="SAM" id="MobiDB-lite"/>
    </source>
</evidence>
<sequence length="720" mass="79518">MANWISSKLKVAETLLQQIDQQAAESLKKNEKPLSDEIKIDTPTKTGGVVSLKDQLKKKPQENYDYQGKLFSDQNAKVSSNDDSNSNKAVNVPNLDKEVSSSKASLKPKTSLTDSDWTELLSTPSHGTGSLGNTRGNVVSGIRGLGKDARKKGKLGSNLLSLERKKNEKSDVSATKSVRRSDIVSGNKLNGKPNEGEESSSSGRASNNSVDIQNDGKTLEGLKLNHEVTDSISMVKLKDDMDEENGWQLDSGDLLSNAEGLSRSVSKNHLPPNMPELGNTDEVPDVNIGMPDAHDQLTTTVSEKSKSTGSSRSLVSNDVKRTPQPTSDGSSDSDSDSESSSGSESELEREERRRRKQRILAERAAAKAIEAIKERENMVAKLEGEKQSLEKILEERAKQQAKEASELQTTMMEMMEAVELEKQKHNNTRMEALQRLAKLETRNADLARSLATAQKKLEVEINQIADLRQQIELKEIAHEELKRRISSSHQSRTYPNQLAASKGIEFECEILEAEYSLVADKIGRLQGKAKQLEASIELTRKEMEDPTEVEVELNRRLGQLTDRLIQKQAQVESLSSEKATLTFRIEAVSRMLDENSSVNTSDAASSDLESGTWDLSDSKLKPLFEDKIRSGKKQLGSIVKPLDAIFVAGAIFLRRNAAAKLWSLVYLVCLHFWVLYILMTHSRPSDEGRSGAVMSLENINNTASGVFVPPTKITNRFVVS</sequence>
<feature type="compositionally biased region" description="Low complexity" evidence="8">
    <location>
        <begin position="75"/>
        <end position="91"/>
    </location>
</feature>
<feature type="transmembrane region" description="Helical" evidence="9">
    <location>
        <begin position="661"/>
        <end position="679"/>
    </location>
</feature>
<evidence type="ECO:0000256" key="2">
    <source>
        <dbReference type="ARBA" id="ARBA00022692"/>
    </source>
</evidence>
<feature type="compositionally biased region" description="Basic and acidic residues" evidence="8">
    <location>
        <begin position="26"/>
        <end position="42"/>
    </location>
</feature>